<dbReference type="PROSITE" id="PS50003">
    <property type="entry name" value="PH_DOMAIN"/>
    <property type="match status" value="1"/>
</dbReference>
<dbReference type="Gene3D" id="2.30.29.30">
    <property type="entry name" value="Pleckstrin-homology domain (PH domain)/Phosphotyrosine-binding domain (PTB)"/>
    <property type="match status" value="1"/>
</dbReference>
<accession>A0A391P041</accession>
<dbReference type="InterPro" id="IPR001849">
    <property type="entry name" value="PH_domain"/>
</dbReference>
<dbReference type="EMBL" id="BDIP01007615">
    <property type="protein sequence ID" value="GCA64548.1"/>
    <property type="molecule type" value="Genomic_DNA"/>
</dbReference>
<proteinExistence type="predicted"/>
<dbReference type="AlphaFoldDB" id="A0A391P041"/>
<comment type="caution">
    <text evidence="2">The sequence shown here is derived from an EMBL/GenBank/DDBJ whole genome shotgun (WGS) entry which is preliminary data.</text>
</comment>
<dbReference type="Proteomes" id="UP000265618">
    <property type="component" value="Unassembled WGS sequence"/>
</dbReference>
<evidence type="ECO:0000313" key="3">
    <source>
        <dbReference type="Proteomes" id="UP000265618"/>
    </source>
</evidence>
<protein>
    <recommendedName>
        <fullName evidence="1">PH domain-containing protein</fullName>
    </recommendedName>
</protein>
<name>A0A391P041_9EUKA</name>
<reference evidence="2 3" key="1">
    <citation type="journal article" date="2018" name="PLoS ONE">
        <title>The draft genome of Kipferlia bialata reveals reductive genome evolution in fornicate parasites.</title>
        <authorList>
            <person name="Tanifuji G."/>
            <person name="Takabayashi S."/>
            <person name="Kume K."/>
            <person name="Takagi M."/>
            <person name="Nakayama T."/>
            <person name="Kamikawa R."/>
            <person name="Inagaki Y."/>
            <person name="Hashimoto T."/>
        </authorList>
    </citation>
    <scope>NUCLEOTIDE SEQUENCE [LARGE SCALE GENOMIC DNA]</scope>
    <source>
        <strain evidence="2">NY0173</strain>
    </source>
</reference>
<dbReference type="SUPFAM" id="SSF50729">
    <property type="entry name" value="PH domain-like"/>
    <property type="match status" value="1"/>
</dbReference>
<keyword evidence="3" id="KW-1185">Reference proteome</keyword>
<evidence type="ECO:0000259" key="1">
    <source>
        <dbReference type="PROSITE" id="PS50003"/>
    </source>
</evidence>
<organism evidence="2 3">
    <name type="scientific">Kipferlia bialata</name>
    <dbReference type="NCBI Taxonomy" id="797122"/>
    <lineage>
        <taxon>Eukaryota</taxon>
        <taxon>Metamonada</taxon>
        <taxon>Carpediemonas-like organisms</taxon>
        <taxon>Kipferlia</taxon>
    </lineage>
</organism>
<feature type="non-terminal residue" evidence="2">
    <location>
        <position position="1"/>
    </location>
</feature>
<feature type="non-terminal residue" evidence="2">
    <location>
        <position position="109"/>
    </location>
</feature>
<gene>
    <name evidence="2" type="ORF">KIPB_014610</name>
</gene>
<dbReference type="InterPro" id="IPR011993">
    <property type="entry name" value="PH-like_dom_sf"/>
</dbReference>
<feature type="domain" description="PH" evidence="1">
    <location>
        <begin position="1"/>
        <end position="57"/>
    </location>
</feature>
<evidence type="ECO:0000313" key="2">
    <source>
        <dbReference type="EMBL" id="GCA64548.1"/>
    </source>
</evidence>
<sequence>GTIYPCGYTLEETVEDMAEEKPLVLCLAHKRRRSYFFEPETEDEKKEWLKVLKSAVDNAPPPLEKDVVLNKTFKQAYRETRWYGRSYGWYKCDCDEGTLLGELINDCVI</sequence>